<dbReference type="STRING" id="1798692.A3G00_02510"/>
<dbReference type="GO" id="GO:0016757">
    <property type="term" value="F:glycosyltransferase activity"/>
    <property type="evidence" value="ECO:0007669"/>
    <property type="project" value="InterPro"/>
</dbReference>
<dbReference type="PANTHER" id="PTHR45947:SF3">
    <property type="entry name" value="SULFOQUINOVOSYL TRANSFERASE SQD2"/>
    <property type="match status" value="1"/>
</dbReference>
<feature type="domain" description="Glycosyl transferase family 1" evidence="1">
    <location>
        <begin position="213"/>
        <end position="367"/>
    </location>
</feature>
<dbReference type="SUPFAM" id="SSF53756">
    <property type="entry name" value="UDP-Glycosyltransferase/glycogen phosphorylase"/>
    <property type="match status" value="1"/>
</dbReference>
<organism evidence="2 3">
    <name type="scientific">Candidatus Magasanikbacteria bacterium RIFCSPLOWO2_12_FULL_43_12</name>
    <dbReference type="NCBI Taxonomy" id="1798692"/>
    <lineage>
        <taxon>Bacteria</taxon>
        <taxon>Candidatus Magasanikiibacteriota</taxon>
    </lineage>
</organism>
<evidence type="ECO:0000313" key="2">
    <source>
        <dbReference type="EMBL" id="OGH74303.1"/>
    </source>
</evidence>
<evidence type="ECO:0000259" key="1">
    <source>
        <dbReference type="Pfam" id="PF00534"/>
    </source>
</evidence>
<reference evidence="2 3" key="1">
    <citation type="journal article" date="2016" name="Nat. Commun.">
        <title>Thousands of microbial genomes shed light on interconnected biogeochemical processes in an aquifer system.</title>
        <authorList>
            <person name="Anantharaman K."/>
            <person name="Brown C.T."/>
            <person name="Hug L.A."/>
            <person name="Sharon I."/>
            <person name="Castelle C.J."/>
            <person name="Probst A.J."/>
            <person name="Thomas B.C."/>
            <person name="Singh A."/>
            <person name="Wilkins M.J."/>
            <person name="Karaoz U."/>
            <person name="Brodie E.L."/>
            <person name="Williams K.H."/>
            <person name="Hubbard S.S."/>
            <person name="Banfield J.F."/>
        </authorList>
    </citation>
    <scope>NUCLEOTIDE SEQUENCE [LARGE SCALE GENOMIC DNA]</scope>
</reference>
<dbReference type="EMBL" id="MFQN01000019">
    <property type="protein sequence ID" value="OGH74303.1"/>
    <property type="molecule type" value="Genomic_DNA"/>
</dbReference>
<name>A0A1F6MS94_9BACT</name>
<dbReference type="PANTHER" id="PTHR45947">
    <property type="entry name" value="SULFOQUINOVOSYL TRANSFERASE SQD2"/>
    <property type="match status" value="1"/>
</dbReference>
<dbReference type="InterPro" id="IPR001296">
    <property type="entry name" value="Glyco_trans_1"/>
</dbReference>
<accession>A0A1F6MS94</accession>
<evidence type="ECO:0000313" key="3">
    <source>
        <dbReference type="Proteomes" id="UP000178347"/>
    </source>
</evidence>
<dbReference type="CDD" id="cd03801">
    <property type="entry name" value="GT4_PimA-like"/>
    <property type="match status" value="1"/>
</dbReference>
<comment type="caution">
    <text evidence="2">The sequence shown here is derived from an EMBL/GenBank/DDBJ whole genome shotgun (WGS) entry which is preliminary data.</text>
</comment>
<dbReference type="InterPro" id="IPR050194">
    <property type="entry name" value="Glycosyltransferase_grp1"/>
</dbReference>
<gene>
    <name evidence="2" type="ORF">A3G00_02510</name>
</gene>
<dbReference type="Proteomes" id="UP000178347">
    <property type="component" value="Unassembled WGS sequence"/>
</dbReference>
<protein>
    <recommendedName>
        <fullName evidence="1">Glycosyl transferase family 1 domain-containing protein</fullName>
    </recommendedName>
</protein>
<dbReference type="Pfam" id="PF00534">
    <property type="entry name" value="Glycos_transf_1"/>
    <property type="match status" value="1"/>
</dbReference>
<dbReference type="Gene3D" id="3.40.50.2000">
    <property type="entry name" value="Glycogen Phosphorylase B"/>
    <property type="match status" value="2"/>
</dbReference>
<dbReference type="AlphaFoldDB" id="A0A1F6MS94"/>
<sequence length="399" mass="45072">MRIVFLTSKMNFSSSGGSVEELDIIIRTLQKFGNDVVVVTAFSKNNQIPHNLPYKIVEENISATDLLGIQLAAIKLLKKYETQADFFHIDGHLFLYGAGIYRRLKGSVPVAALFNSYLAGLPDNLITSFAYPTDGLIGKIKKKIRYLAERYLGMWLAKSIDLCAFVSPPLQKVYENFGLRAKRHMVIGDLIDFDSLKKENNIFCGCYSERKSQDGLIKILFSSRMIRGKGFDLLLDGFSLVKDKHKFRLIIGGSGPDEHFVVERIKKLSLEPYVEIPGWVAKEKLFDYYRQADIFAQVGWKPEGTSISLLYAMLFGIPSILPRGGGLEWQAGNCAIYVNNGNPEELASAIELLGNDESLRKKLSDECYNRIGREQFNCDKMVGYLFNEIEKINKRSKIT</sequence>
<proteinExistence type="predicted"/>